<comment type="caution">
    <text evidence="7">The sequence shown here is derived from an EMBL/GenBank/DDBJ whole genome shotgun (WGS) entry which is preliminary data.</text>
</comment>
<reference evidence="7" key="1">
    <citation type="submission" date="2023-06" db="EMBL/GenBank/DDBJ databases">
        <authorList>
            <person name="Delattre M."/>
        </authorList>
    </citation>
    <scope>NUCLEOTIDE SEQUENCE</scope>
    <source>
        <strain evidence="7">AF72</strain>
    </source>
</reference>
<evidence type="ECO:0000256" key="3">
    <source>
        <dbReference type="ARBA" id="ARBA00022927"/>
    </source>
</evidence>
<dbReference type="GO" id="GO:0005484">
    <property type="term" value="F:SNAP receptor activity"/>
    <property type="evidence" value="ECO:0007669"/>
    <property type="project" value="TreeGrafter"/>
</dbReference>
<protein>
    <recommendedName>
        <fullName evidence="6">t-SNARE coiled-coil homology domain-containing protein</fullName>
    </recommendedName>
</protein>
<dbReference type="FunFam" id="1.20.5.110:FF:000079">
    <property type="entry name" value="synaptosomal-associated protein 29"/>
    <property type="match status" value="1"/>
</dbReference>
<dbReference type="SUPFAM" id="SSF58038">
    <property type="entry name" value="SNARE fusion complex"/>
    <property type="match status" value="2"/>
</dbReference>
<keyword evidence="3" id="KW-0653">Protein transport</keyword>
<sequence length="233" mass="25983">MSNPFHDYNSQPIKSYASHAIEDDAEYYEKEIEKCMQESLASTERSRRNLVDSEQVGLKTAEDLRLQREKLEKTERNLDDIHRTTQQTQRSLNSLQSFFGGYFKNKFSRKPKPVEAQPEAPPKSASVNNFASFGGSGGNSMGSSSTGTGGPTLSQSSMNAIKGSRWEAMDNQINENLDGMSSQLANLKNLGVALGREVEDQNQLLDRIQTKAERNDVVVRSQDQQMKKLLGGK</sequence>
<organism evidence="7 8">
    <name type="scientific">Mesorhabditis spiculigera</name>
    <dbReference type="NCBI Taxonomy" id="96644"/>
    <lineage>
        <taxon>Eukaryota</taxon>
        <taxon>Metazoa</taxon>
        <taxon>Ecdysozoa</taxon>
        <taxon>Nematoda</taxon>
        <taxon>Chromadorea</taxon>
        <taxon>Rhabditida</taxon>
        <taxon>Rhabditina</taxon>
        <taxon>Rhabditomorpha</taxon>
        <taxon>Rhabditoidea</taxon>
        <taxon>Rhabditidae</taxon>
        <taxon>Mesorhabditinae</taxon>
        <taxon>Mesorhabditis</taxon>
    </lineage>
</organism>
<accession>A0AA36G888</accession>
<dbReference type="GO" id="GO:0098793">
    <property type="term" value="C:presynapse"/>
    <property type="evidence" value="ECO:0007669"/>
    <property type="project" value="GOC"/>
</dbReference>
<proteinExistence type="inferred from homology"/>
<dbReference type="Proteomes" id="UP001177023">
    <property type="component" value="Unassembled WGS sequence"/>
</dbReference>
<evidence type="ECO:0000313" key="7">
    <source>
        <dbReference type="EMBL" id="CAJ0576243.1"/>
    </source>
</evidence>
<dbReference type="PANTHER" id="PTHR19305">
    <property type="entry name" value="SYNAPTOSOMAL ASSOCIATED PROTEIN"/>
    <property type="match status" value="1"/>
</dbReference>
<dbReference type="FunFam" id="1.20.5.110:FF:000041">
    <property type="entry name" value="Synaptosomal-associated protein 29"/>
    <property type="match status" value="1"/>
</dbReference>
<dbReference type="GO" id="GO:0016082">
    <property type="term" value="P:synaptic vesicle priming"/>
    <property type="evidence" value="ECO:0007669"/>
    <property type="project" value="TreeGrafter"/>
</dbReference>
<dbReference type="Gene3D" id="1.20.5.110">
    <property type="match status" value="2"/>
</dbReference>
<keyword evidence="8" id="KW-1185">Reference proteome</keyword>
<dbReference type="GO" id="GO:0031201">
    <property type="term" value="C:SNARE complex"/>
    <property type="evidence" value="ECO:0007669"/>
    <property type="project" value="TreeGrafter"/>
</dbReference>
<evidence type="ECO:0000259" key="6">
    <source>
        <dbReference type="PROSITE" id="PS50192"/>
    </source>
</evidence>
<feature type="region of interest" description="Disordered" evidence="5">
    <location>
        <begin position="109"/>
        <end position="157"/>
    </location>
</feature>
<feature type="compositionally biased region" description="Low complexity" evidence="5">
    <location>
        <begin position="141"/>
        <end position="157"/>
    </location>
</feature>
<feature type="domain" description="T-SNARE coiled-coil homology" evidence="6">
    <location>
        <begin position="167"/>
        <end position="229"/>
    </location>
</feature>
<evidence type="ECO:0000256" key="5">
    <source>
        <dbReference type="SAM" id="MobiDB-lite"/>
    </source>
</evidence>
<dbReference type="SMART" id="SM00397">
    <property type="entry name" value="t_SNARE"/>
    <property type="match status" value="2"/>
</dbReference>
<feature type="domain" description="T-SNARE coiled-coil homology" evidence="6">
    <location>
        <begin position="33"/>
        <end position="95"/>
    </location>
</feature>
<dbReference type="PANTHER" id="PTHR19305:SF9">
    <property type="entry name" value="SYNAPTOSOMAL-ASSOCIATED PROTEIN 29"/>
    <property type="match status" value="1"/>
</dbReference>
<dbReference type="CDD" id="cd15856">
    <property type="entry name" value="SNARE_SNAP29C"/>
    <property type="match status" value="1"/>
</dbReference>
<dbReference type="InterPro" id="IPR000727">
    <property type="entry name" value="T_SNARE_dom"/>
</dbReference>
<evidence type="ECO:0000256" key="4">
    <source>
        <dbReference type="ARBA" id="ARBA00023054"/>
    </source>
</evidence>
<dbReference type="GO" id="GO:0005886">
    <property type="term" value="C:plasma membrane"/>
    <property type="evidence" value="ECO:0007669"/>
    <property type="project" value="TreeGrafter"/>
</dbReference>
<evidence type="ECO:0000256" key="2">
    <source>
        <dbReference type="ARBA" id="ARBA00022448"/>
    </source>
</evidence>
<dbReference type="GO" id="GO:0031629">
    <property type="term" value="P:synaptic vesicle fusion to presynaptic active zone membrane"/>
    <property type="evidence" value="ECO:0007669"/>
    <property type="project" value="TreeGrafter"/>
</dbReference>
<evidence type="ECO:0000256" key="1">
    <source>
        <dbReference type="ARBA" id="ARBA00009480"/>
    </source>
</evidence>
<feature type="non-terminal residue" evidence="7">
    <location>
        <position position="233"/>
    </location>
</feature>
<dbReference type="GO" id="GO:0019905">
    <property type="term" value="F:syntaxin binding"/>
    <property type="evidence" value="ECO:0007669"/>
    <property type="project" value="TreeGrafter"/>
</dbReference>
<keyword evidence="2" id="KW-0813">Transport</keyword>
<gene>
    <name evidence="7" type="ORF">MSPICULIGERA_LOCUS14539</name>
</gene>
<dbReference type="PROSITE" id="PS50192">
    <property type="entry name" value="T_SNARE"/>
    <property type="match status" value="2"/>
</dbReference>
<dbReference type="EMBL" id="CATQJA010002643">
    <property type="protein sequence ID" value="CAJ0576243.1"/>
    <property type="molecule type" value="Genomic_DNA"/>
</dbReference>
<dbReference type="AlphaFoldDB" id="A0AA36G888"/>
<evidence type="ECO:0000313" key="8">
    <source>
        <dbReference type="Proteomes" id="UP001177023"/>
    </source>
</evidence>
<comment type="similarity">
    <text evidence="1">Belongs to the SNAP-25 family.</text>
</comment>
<name>A0AA36G888_9BILA</name>
<dbReference type="GO" id="GO:0015031">
    <property type="term" value="P:protein transport"/>
    <property type="evidence" value="ECO:0007669"/>
    <property type="project" value="UniProtKB-KW"/>
</dbReference>
<keyword evidence="4" id="KW-0175">Coiled coil</keyword>